<organism evidence="3 4">
    <name type="scientific">Chitinimonas arctica</name>
    <dbReference type="NCBI Taxonomy" id="2594795"/>
    <lineage>
        <taxon>Bacteria</taxon>
        <taxon>Pseudomonadati</taxon>
        <taxon>Pseudomonadota</taxon>
        <taxon>Betaproteobacteria</taxon>
        <taxon>Neisseriales</taxon>
        <taxon>Chitinibacteraceae</taxon>
        <taxon>Chitinimonas</taxon>
    </lineage>
</organism>
<dbReference type="PANTHER" id="PTHR33269:SF17">
    <property type="entry name" value="NADH-UBIQUINONE OXIDOREDUCTASE CHAIN 6"/>
    <property type="match status" value="1"/>
</dbReference>
<dbReference type="InterPro" id="IPR001457">
    <property type="entry name" value="NADH_UbQ/plastoQ_OxRdtase_su6"/>
</dbReference>
<keyword evidence="2" id="KW-0874">Quinone</keyword>
<reference evidence="4" key="1">
    <citation type="submission" date="2019-07" db="EMBL/GenBank/DDBJ databases">
        <title>Chitinimonas sp. nov., isolated from Ny-Alesund, arctica soil.</title>
        <authorList>
            <person name="Xu Q."/>
            <person name="Peng F."/>
        </authorList>
    </citation>
    <scope>NUCLEOTIDE SEQUENCE [LARGE SCALE GENOMIC DNA]</scope>
    <source>
        <strain evidence="4">R3-44</strain>
    </source>
</reference>
<keyword evidence="2" id="KW-0472">Membrane</keyword>
<keyword evidence="2" id="KW-1003">Cell membrane</keyword>
<feature type="transmembrane region" description="Helical" evidence="2">
    <location>
        <begin position="144"/>
        <end position="167"/>
    </location>
</feature>
<gene>
    <name evidence="3" type="ORF">FNU76_15575</name>
</gene>
<dbReference type="Pfam" id="PF00499">
    <property type="entry name" value="Oxidored_q3"/>
    <property type="match status" value="1"/>
</dbReference>
<dbReference type="KEGG" id="cari:FNU76_15575"/>
<dbReference type="EC" id="7.1.1.-" evidence="2"/>
<proteinExistence type="inferred from homology"/>
<evidence type="ECO:0000313" key="3">
    <source>
        <dbReference type="EMBL" id="QDQ27657.1"/>
    </source>
</evidence>
<dbReference type="EMBL" id="CP041730">
    <property type="protein sequence ID" value="QDQ27657.1"/>
    <property type="molecule type" value="Genomic_DNA"/>
</dbReference>
<dbReference type="PANTHER" id="PTHR33269">
    <property type="entry name" value="NADH-UBIQUINONE OXIDOREDUCTASE CHAIN 6"/>
    <property type="match status" value="1"/>
</dbReference>
<comment type="function">
    <text evidence="2">NDH-1 shuttles electrons from NADH, via FMN and iron-sulfur (Fe-S) centers, to quinones in the respiratory chain. Couples the redox reaction to proton translocation (for every two electrons transferred, four hydrogen ions are translocated across the cytoplasmic membrane), and thus conserves the redox energy in a proton gradient.</text>
</comment>
<dbReference type="GO" id="GO:0008137">
    <property type="term" value="F:NADH dehydrogenase (ubiquinone) activity"/>
    <property type="evidence" value="ECO:0007669"/>
    <property type="project" value="UniProtKB-UniRule"/>
</dbReference>
<keyword evidence="2" id="KW-1133">Transmembrane helix</keyword>
<evidence type="ECO:0000256" key="1">
    <source>
        <dbReference type="ARBA" id="ARBA00005698"/>
    </source>
</evidence>
<dbReference type="Proteomes" id="UP000317550">
    <property type="component" value="Chromosome"/>
</dbReference>
<accession>A0A516SHM6</accession>
<dbReference type="AlphaFoldDB" id="A0A516SHM6"/>
<dbReference type="NCBIfam" id="NF005164">
    <property type="entry name" value="PRK06638.1-4"/>
    <property type="match status" value="1"/>
</dbReference>
<keyword evidence="2" id="KW-0812">Transmembrane</keyword>
<name>A0A516SHM6_9NEIS</name>
<dbReference type="GO" id="GO:0048038">
    <property type="term" value="F:quinone binding"/>
    <property type="evidence" value="ECO:0007669"/>
    <property type="project" value="UniProtKB-UniRule"/>
</dbReference>
<sequence>MTISTIIFYVFAAILIASALRVITAKNPVHAALSLVLSFFTGAVLWMLIEAEFLAISLVLVYVGAVMVLFLFVVMMLDINFEELRKGFWNFFPVAAVVACLMAAEMVLVLVAKSSGLANFDTVAPLPEGVSNIKQLGVPIYTDYLLPFELAAVLLLVAIIAAISLTLRRRKNTKYINPADQIKVKKADRIRIVKMSAEVEAPEPAAAADAEQKPAA</sequence>
<comment type="similarity">
    <text evidence="1 2">Belongs to the complex I subunit 6 family.</text>
</comment>
<dbReference type="GO" id="GO:0016491">
    <property type="term" value="F:oxidoreductase activity"/>
    <property type="evidence" value="ECO:0007669"/>
    <property type="project" value="UniProtKB-KW"/>
</dbReference>
<feature type="transmembrane region" description="Helical" evidence="2">
    <location>
        <begin position="89"/>
        <end position="112"/>
    </location>
</feature>
<keyword evidence="3" id="KW-0560">Oxidoreductase</keyword>
<feature type="transmembrane region" description="Helical" evidence="2">
    <location>
        <begin position="55"/>
        <end position="77"/>
    </location>
</feature>
<feature type="transmembrane region" description="Helical" evidence="2">
    <location>
        <begin position="31"/>
        <end position="49"/>
    </location>
</feature>
<feature type="transmembrane region" description="Helical" evidence="2">
    <location>
        <begin position="6"/>
        <end position="24"/>
    </location>
</feature>
<dbReference type="RefSeq" id="WP_144279050.1">
    <property type="nucleotide sequence ID" value="NZ_CP041730.1"/>
</dbReference>
<evidence type="ECO:0000313" key="4">
    <source>
        <dbReference type="Proteomes" id="UP000317550"/>
    </source>
</evidence>
<dbReference type="InterPro" id="IPR042106">
    <property type="entry name" value="Nuo/plastoQ_OxRdtase_6_NuoJ"/>
</dbReference>
<keyword evidence="2" id="KW-0520">NAD</keyword>
<evidence type="ECO:0000256" key="2">
    <source>
        <dbReference type="RuleBase" id="RU004429"/>
    </source>
</evidence>
<dbReference type="OrthoDB" id="5244096at2"/>
<dbReference type="Gene3D" id="1.20.120.1200">
    <property type="entry name" value="NADH-ubiquinone/plastoquinone oxidoreductase chain 6, subunit NuoJ"/>
    <property type="match status" value="1"/>
</dbReference>
<dbReference type="GO" id="GO:0005886">
    <property type="term" value="C:plasma membrane"/>
    <property type="evidence" value="ECO:0007669"/>
    <property type="project" value="UniProtKB-SubCell"/>
</dbReference>
<comment type="subcellular location">
    <subcellularLocation>
        <location evidence="2">Cell membrane</location>
        <topology evidence="2">Multi-pass membrane protein</topology>
    </subcellularLocation>
</comment>
<comment type="catalytic activity">
    <reaction evidence="2">
        <text>a quinone + NADH + 5 H(+)(in) = a quinol + NAD(+) + 4 H(+)(out)</text>
        <dbReference type="Rhea" id="RHEA:57888"/>
        <dbReference type="ChEBI" id="CHEBI:15378"/>
        <dbReference type="ChEBI" id="CHEBI:24646"/>
        <dbReference type="ChEBI" id="CHEBI:57540"/>
        <dbReference type="ChEBI" id="CHEBI:57945"/>
        <dbReference type="ChEBI" id="CHEBI:132124"/>
    </reaction>
</comment>
<protein>
    <recommendedName>
        <fullName evidence="2">NADH-quinone oxidoreductase subunit J</fullName>
        <ecNumber evidence="2">7.1.1.-</ecNumber>
    </recommendedName>
</protein>
<keyword evidence="4" id="KW-1185">Reference proteome</keyword>